<sequence length="210" mass="22926">MFTAYVVPVNGQFTQTVSAGDTGVVIDMDWADMSQYNWRINGSGVFYRSEDIIIDREAATGDNGLYECHNVSQRNEARHGLNRLIVRACSSGRWGPPGCTGICDNCYNGGVCDDDTGRCVCTPGFMGQNCLTGCGPDKFGYSCEFECTVGNGATDDGCLGRLFCLIDPFGCRCNSGFKDLSCSVGEYFVNAFLFLEVIFNHSRGCKCEPW</sequence>
<dbReference type="OrthoDB" id="1668230at2759"/>
<organism evidence="3 4">
    <name type="scientific">Stichopus japonicus</name>
    <name type="common">Sea cucumber</name>
    <dbReference type="NCBI Taxonomy" id="307972"/>
    <lineage>
        <taxon>Eukaryota</taxon>
        <taxon>Metazoa</taxon>
        <taxon>Echinodermata</taxon>
        <taxon>Eleutherozoa</taxon>
        <taxon>Echinozoa</taxon>
        <taxon>Holothuroidea</taxon>
        <taxon>Aspidochirotacea</taxon>
        <taxon>Aspidochirotida</taxon>
        <taxon>Stichopodidae</taxon>
        <taxon>Apostichopus</taxon>
    </lineage>
</organism>
<keyword evidence="3" id="KW-0808">Transferase</keyword>
<dbReference type="SMART" id="SM00181">
    <property type="entry name" value="EGF"/>
    <property type="match status" value="2"/>
</dbReference>
<gene>
    <name evidence="3" type="ORF">BSL78_05645</name>
</gene>
<evidence type="ECO:0000313" key="4">
    <source>
        <dbReference type="Proteomes" id="UP000230750"/>
    </source>
</evidence>
<keyword evidence="3" id="KW-0418">Kinase</keyword>
<dbReference type="AlphaFoldDB" id="A0A2G8LB15"/>
<dbReference type="InterPro" id="IPR013783">
    <property type="entry name" value="Ig-like_fold"/>
</dbReference>
<accession>A0A2G8LB15</accession>
<dbReference type="InterPro" id="IPR000742">
    <property type="entry name" value="EGF"/>
</dbReference>
<dbReference type="STRING" id="307972.A0A2G8LB15"/>
<dbReference type="PROSITE" id="PS50026">
    <property type="entry name" value="EGF_3"/>
    <property type="match status" value="1"/>
</dbReference>
<dbReference type="Proteomes" id="UP000230750">
    <property type="component" value="Unassembled WGS sequence"/>
</dbReference>
<feature type="domain" description="EGF-like" evidence="2">
    <location>
        <begin position="104"/>
        <end position="131"/>
    </location>
</feature>
<evidence type="ECO:0000256" key="1">
    <source>
        <dbReference type="PROSITE-ProRule" id="PRU00076"/>
    </source>
</evidence>
<reference evidence="3 4" key="1">
    <citation type="journal article" date="2017" name="PLoS Biol.">
        <title>The sea cucumber genome provides insights into morphological evolution and visceral regeneration.</title>
        <authorList>
            <person name="Zhang X."/>
            <person name="Sun L."/>
            <person name="Yuan J."/>
            <person name="Sun Y."/>
            <person name="Gao Y."/>
            <person name="Zhang L."/>
            <person name="Li S."/>
            <person name="Dai H."/>
            <person name="Hamel J.F."/>
            <person name="Liu C."/>
            <person name="Yu Y."/>
            <person name="Liu S."/>
            <person name="Lin W."/>
            <person name="Guo K."/>
            <person name="Jin S."/>
            <person name="Xu P."/>
            <person name="Storey K.B."/>
            <person name="Huan P."/>
            <person name="Zhang T."/>
            <person name="Zhou Y."/>
            <person name="Zhang J."/>
            <person name="Lin C."/>
            <person name="Li X."/>
            <person name="Xing L."/>
            <person name="Huo D."/>
            <person name="Sun M."/>
            <person name="Wang L."/>
            <person name="Mercier A."/>
            <person name="Li F."/>
            <person name="Yang H."/>
            <person name="Xiang J."/>
        </authorList>
    </citation>
    <scope>NUCLEOTIDE SEQUENCE [LARGE SCALE GENOMIC DNA]</scope>
    <source>
        <strain evidence="3">Shaxun</strain>
        <tissue evidence="3">Muscle</tissue>
    </source>
</reference>
<comment type="caution">
    <text evidence="1">Lacks conserved residue(s) required for the propagation of feature annotation.</text>
</comment>
<dbReference type="Gene3D" id="2.60.40.10">
    <property type="entry name" value="Immunoglobulins"/>
    <property type="match status" value="1"/>
</dbReference>
<dbReference type="GO" id="GO:0016301">
    <property type="term" value="F:kinase activity"/>
    <property type="evidence" value="ECO:0007669"/>
    <property type="project" value="UniProtKB-KW"/>
</dbReference>
<keyword evidence="1" id="KW-0245">EGF-like domain</keyword>
<evidence type="ECO:0000259" key="2">
    <source>
        <dbReference type="PROSITE" id="PS50026"/>
    </source>
</evidence>
<dbReference type="PROSITE" id="PS00022">
    <property type="entry name" value="EGF_1"/>
    <property type="match status" value="1"/>
</dbReference>
<name>A0A2G8LB15_STIJA</name>
<protein>
    <submittedName>
        <fullName evidence="3">Putative tyrosine-protein kinase</fullName>
    </submittedName>
</protein>
<dbReference type="InterPro" id="IPR052108">
    <property type="entry name" value="MEGF/SIB"/>
</dbReference>
<dbReference type="EMBL" id="MRZV01000142">
    <property type="protein sequence ID" value="PIK57431.1"/>
    <property type="molecule type" value="Genomic_DNA"/>
</dbReference>
<keyword evidence="4" id="KW-1185">Reference proteome</keyword>
<dbReference type="PANTHER" id="PTHR24035:SF109">
    <property type="entry name" value="PROTEIN DRAPER"/>
    <property type="match status" value="1"/>
</dbReference>
<proteinExistence type="predicted"/>
<dbReference type="Gene3D" id="2.170.300.10">
    <property type="entry name" value="Tie2 ligand-binding domain superfamily"/>
    <property type="match status" value="1"/>
</dbReference>
<keyword evidence="1" id="KW-1015">Disulfide bond</keyword>
<comment type="caution">
    <text evidence="3">The sequence shown here is derived from an EMBL/GenBank/DDBJ whole genome shotgun (WGS) entry which is preliminary data.</text>
</comment>
<evidence type="ECO:0000313" key="3">
    <source>
        <dbReference type="EMBL" id="PIK57431.1"/>
    </source>
</evidence>
<feature type="disulfide bond" evidence="1">
    <location>
        <begin position="121"/>
        <end position="130"/>
    </location>
</feature>
<dbReference type="PANTHER" id="PTHR24035">
    <property type="entry name" value="MULTIPLE EPIDERMAL GROWTH FACTOR-LIKE DOMAINS PROTEIN"/>
    <property type="match status" value="1"/>
</dbReference>